<geneLocation type="plasmid" evidence="7">
    <name>CAM</name>
</geneLocation>
<dbReference type="SUPFAM" id="SSF51735">
    <property type="entry name" value="NAD(P)-binding Rossmann-fold domains"/>
    <property type="match status" value="1"/>
</dbReference>
<dbReference type="CDD" id="cd05233">
    <property type="entry name" value="SDR_c"/>
    <property type="match status" value="1"/>
</dbReference>
<dbReference type="PANTHER" id="PTHR43180:SF28">
    <property type="entry name" value="NAD(P)-BINDING ROSSMANN-FOLD SUPERFAMILY PROTEIN"/>
    <property type="match status" value="1"/>
</dbReference>
<dbReference type="FunFam" id="3.40.50.720:FF:000084">
    <property type="entry name" value="Short-chain dehydrogenase reductase"/>
    <property type="match status" value="1"/>
</dbReference>
<dbReference type="AlphaFoldDB" id="M5AW56"/>
<keyword evidence="4" id="KW-0443">Lipid metabolism</keyword>
<dbReference type="InterPro" id="IPR020904">
    <property type="entry name" value="Sc_DH/Rdtase_CS"/>
</dbReference>
<evidence type="ECO:0000256" key="2">
    <source>
        <dbReference type="ARBA" id="ARBA00023002"/>
    </source>
</evidence>
<keyword evidence="5" id="KW-0753">Steroid metabolism</keyword>
<dbReference type="PROSITE" id="PS00061">
    <property type="entry name" value="ADH_SHORT"/>
    <property type="match status" value="1"/>
</dbReference>
<dbReference type="PRINTS" id="PR00080">
    <property type="entry name" value="SDRFAMILY"/>
</dbReference>
<dbReference type="PRINTS" id="PR00081">
    <property type="entry name" value="GDHRDH"/>
</dbReference>
<dbReference type="SMR" id="M5AW56"/>
<keyword evidence="3" id="KW-0520">NAD</keyword>
<organism evidence="7">
    <name type="scientific">Pseudomonas putida</name>
    <name type="common">Arthrobacter siderocapsulatus</name>
    <dbReference type="NCBI Taxonomy" id="303"/>
    <lineage>
        <taxon>Bacteria</taxon>
        <taxon>Pseudomonadati</taxon>
        <taxon>Pseudomonadota</taxon>
        <taxon>Gammaproteobacteria</taxon>
        <taxon>Pseudomonadales</taxon>
        <taxon>Pseudomonadaceae</taxon>
        <taxon>Pseudomonas</taxon>
    </lineage>
</organism>
<dbReference type="Pfam" id="PF00106">
    <property type="entry name" value="adh_short"/>
    <property type="match status" value="1"/>
</dbReference>
<dbReference type="Gene3D" id="3.40.50.720">
    <property type="entry name" value="NAD(P)-binding Rossmann-like Domain"/>
    <property type="match status" value="1"/>
</dbReference>
<dbReference type="InterPro" id="IPR036291">
    <property type="entry name" value="NAD(P)-bd_dom_sf"/>
</dbReference>
<dbReference type="InterPro" id="IPR002347">
    <property type="entry name" value="SDR_fam"/>
</dbReference>
<reference evidence="7" key="1">
    <citation type="journal article" date="2012" name="Appl. Environ. Microbiol.">
        <title>Cloning, Baeyer-Villiger biooxidations, and structures of the camphor pathway 2-oxo-Delta(3)-4,5,5-trimethylcyclopentenylacetyl-coenzyme A monooxygenase of Pseudomonas putida ATCC 17453.</title>
        <authorList>
            <person name="Leisch H."/>
            <person name="Shi R."/>
            <person name="Grosse S."/>
            <person name="Morley K."/>
            <person name="Bergeron H."/>
            <person name="Cygler M."/>
            <person name="Iwaki H."/>
            <person name="Hasegawa Y."/>
            <person name="Lau P.C.K."/>
        </authorList>
    </citation>
    <scope>NUCLEOTIDE SEQUENCE</scope>
    <source>
        <strain evidence="7">ATCC 17453</strain>
        <plasmid evidence="7">CAM</plasmid>
    </source>
</reference>
<accession>M5AW56</accession>
<evidence type="ECO:0000256" key="3">
    <source>
        <dbReference type="ARBA" id="ARBA00023027"/>
    </source>
</evidence>
<evidence type="ECO:0000256" key="4">
    <source>
        <dbReference type="ARBA" id="ARBA00023098"/>
    </source>
</evidence>
<dbReference type="PANTHER" id="PTHR43180">
    <property type="entry name" value="3-OXOACYL-(ACYL-CARRIER-PROTEIN) REDUCTASE (AFU_ORTHOLOGUE AFUA_6G11210)"/>
    <property type="match status" value="1"/>
</dbReference>
<dbReference type="EMBL" id="AB771747">
    <property type="protein sequence ID" value="BAN13298.1"/>
    <property type="molecule type" value="Genomic_DNA"/>
</dbReference>
<protein>
    <submittedName>
        <fullName evidence="7">Putative short-chain dehydrogenase/reductase SDR</fullName>
    </submittedName>
</protein>
<evidence type="ECO:0000256" key="1">
    <source>
        <dbReference type="ARBA" id="ARBA00006484"/>
    </source>
</evidence>
<name>M5AW56_PSEPU</name>
<evidence type="ECO:0000313" key="7">
    <source>
        <dbReference type="EMBL" id="BAN13298.1"/>
    </source>
</evidence>
<keyword evidence="2" id="KW-0560">Oxidoreductase</keyword>
<proteinExistence type="inferred from homology"/>
<dbReference type="GO" id="GO:0008202">
    <property type="term" value="P:steroid metabolic process"/>
    <property type="evidence" value="ECO:0007669"/>
    <property type="project" value="UniProtKB-KW"/>
</dbReference>
<reference evidence="7" key="2">
    <citation type="journal article" date="2013" name="Appl. Environ. Microbiol.">
        <title>Camphor pathway redux: functional recombinant expression of 2,5- and 3,6-diketocamphane monooxygenases of Pseudomonas putida ATCC 17453 with their cognate flavin reductase catalyzing Baeyer-Villiger reactions.</title>
        <authorList>
            <person name="Iwaki H."/>
            <person name="Grosse S."/>
            <person name="Bergeron H."/>
            <person name="Leisch H."/>
            <person name="Morley K."/>
            <person name="Hasegawa Y."/>
            <person name="Lau P.C.K."/>
        </authorList>
    </citation>
    <scope>NUCLEOTIDE SEQUENCE</scope>
    <source>
        <strain evidence="7">ATCC 17453</strain>
        <plasmid evidence="7">CAM</plasmid>
    </source>
</reference>
<keyword evidence="7" id="KW-0614">Plasmid</keyword>
<evidence type="ECO:0000256" key="6">
    <source>
        <dbReference type="RuleBase" id="RU000363"/>
    </source>
</evidence>
<dbReference type="GO" id="GO:0016491">
    <property type="term" value="F:oxidoreductase activity"/>
    <property type="evidence" value="ECO:0007669"/>
    <property type="project" value="UniProtKB-KW"/>
</dbReference>
<comment type="similarity">
    <text evidence="1 6">Belongs to the short-chain dehydrogenases/reductases (SDR) family.</text>
</comment>
<sequence>MKPLAGKRIIVTGGAQGIGASVVRAYLAAGATVVSMDMNDKLGQQVVSEAIEKHPDCSARYCHCDITDRTAVEKVFAAATWDMGGLDVMVNVAGVQRHSSPDAISEDLFDLLFRVNVLGTMNTNGVAYSLMKSQGTGNIINFGSESGLTGEIDNGLYAATKAAVHTWTRNVARQWGPDGIRINAVLPYMVTPMYVDFRNALSPEALASHDAATKADIPLGGKFGDVDKDLAPVMVFLASDASHFISRPDVPGRRWAYCGAMSTAPPLRRQYVLFKGKANGNRLSG</sequence>
<evidence type="ECO:0000256" key="5">
    <source>
        <dbReference type="ARBA" id="ARBA00023221"/>
    </source>
</evidence>